<keyword evidence="2" id="KW-0238">DNA-binding</keyword>
<dbReference type="CDD" id="cd17536">
    <property type="entry name" value="REC_YesN-like"/>
    <property type="match status" value="1"/>
</dbReference>
<dbReference type="InterPro" id="IPR018062">
    <property type="entry name" value="HTH_AraC-typ_CS"/>
</dbReference>
<feature type="domain" description="HTH araC/xylS-type" evidence="5">
    <location>
        <begin position="437"/>
        <end position="535"/>
    </location>
</feature>
<dbReference type="EMBL" id="AEDD01000013">
    <property type="protein sequence ID" value="EFM08878.1"/>
    <property type="molecule type" value="Genomic_DNA"/>
</dbReference>
<name>E0IFA2_9BACL</name>
<evidence type="ECO:0000256" key="2">
    <source>
        <dbReference type="ARBA" id="ARBA00023125"/>
    </source>
</evidence>
<evidence type="ECO:0000256" key="3">
    <source>
        <dbReference type="ARBA" id="ARBA00023163"/>
    </source>
</evidence>
<evidence type="ECO:0000313" key="7">
    <source>
        <dbReference type="EMBL" id="EFM08878.1"/>
    </source>
</evidence>
<dbReference type="PANTHER" id="PTHR43280:SF2">
    <property type="entry name" value="HTH-TYPE TRANSCRIPTIONAL REGULATOR EXSA"/>
    <property type="match status" value="1"/>
</dbReference>
<keyword evidence="4" id="KW-0597">Phosphoprotein</keyword>
<dbReference type="PROSITE" id="PS50110">
    <property type="entry name" value="RESPONSE_REGULATORY"/>
    <property type="match status" value="1"/>
</dbReference>
<dbReference type="RefSeq" id="WP_006040326.1">
    <property type="nucleotide sequence ID" value="NZ_AEDD01000013.1"/>
</dbReference>
<dbReference type="PANTHER" id="PTHR43280">
    <property type="entry name" value="ARAC-FAMILY TRANSCRIPTIONAL REGULATOR"/>
    <property type="match status" value="1"/>
</dbReference>
<keyword evidence="1" id="KW-0805">Transcription regulation</keyword>
<dbReference type="PRINTS" id="PR00032">
    <property type="entry name" value="HTHARAC"/>
</dbReference>
<dbReference type="Pfam" id="PF12833">
    <property type="entry name" value="HTH_18"/>
    <property type="match status" value="1"/>
</dbReference>
<dbReference type="SUPFAM" id="SSF52172">
    <property type="entry name" value="CheY-like"/>
    <property type="match status" value="1"/>
</dbReference>
<dbReference type="InterPro" id="IPR018060">
    <property type="entry name" value="HTH_AraC"/>
</dbReference>
<dbReference type="AlphaFoldDB" id="E0IFA2"/>
<sequence length="538" mass="62540">MVYQLLVVDDEAFALKSVVDTIDWHSLQITQVLAAMDAEEAKALLAQHAVDVMICDIEMPGENGLDLLGWMRNEGIATETIFLTGHDKFDYAQLALQMGCFDYLLKPIRHERLKETVLRALTKLEDVRQKLSMHNRAERYENLMKSQKHVLVDRFWTDLIEPSGPSYATEPHTAYLSMIQPEFSANDVFISVLISVDRWKRRFGSKDEHILEYAMMNSARETVLRDWPGTVVQCRSGAIFLIIYEAAQLNGQLKELEYRCRRFIADCNHYFYSHVSCYIGLPESIARIAASCATLLDMERRNVNKPDAIFIEGEYYEDQEGMLPFSWPSELAVLFESGKKDELQRRLDELFTAYENQKSLSKEHLKAFYYHFVAMVYQTFHKSGISVDSSLDSLSRHEDMAQATKSLSQLRTWTKRMIEAAIQAVEKRRERDPSVVELIEQYVQTHISQDLTREELAAFLHFNPAYLSRLFKKETGLSLSDYIMDQRMKQAKRLLSESDLKVSDVAEITGYRNFSYFSKLFKRQEGFTPQEFRKRNKR</sequence>
<protein>
    <submittedName>
        <fullName evidence="7">Two component transcriptional regulator, AraC family</fullName>
    </submittedName>
</protein>
<dbReference type="InterPro" id="IPR011006">
    <property type="entry name" value="CheY-like_superfamily"/>
</dbReference>
<accession>E0IFA2</accession>
<dbReference type="GO" id="GO:0003700">
    <property type="term" value="F:DNA-binding transcription factor activity"/>
    <property type="evidence" value="ECO:0007669"/>
    <property type="project" value="InterPro"/>
</dbReference>
<evidence type="ECO:0000256" key="1">
    <source>
        <dbReference type="ARBA" id="ARBA00023015"/>
    </source>
</evidence>
<evidence type="ECO:0000256" key="4">
    <source>
        <dbReference type="PROSITE-ProRule" id="PRU00169"/>
    </source>
</evidence>
<gene>
    <name evidence="7" type="ORF">PaecuDRAFT_4343</name>
</gene>
<dbReference type="STRING" id="717606.PaecuDRAFT_4343"/>
<feature type="modified residue" description="4-aspartylphosphate" evidence="4">
    <location>
        <position position="56"/>
    </location>
</feature>
<dbReference type="SMART" id="SM00342">
    <property type="entry name" value="HTH_ARAC"/>
    <property type="match status" value="1"/>
</dbReference>
<keyword evidence="8" id="KW-1185">Reference proteome</keyword>
<dbReference type="eggNOG" id="COG4753">
    <property type="taxonomic scope" value="Bacteria"/>
</dbReference>
<dbReference type="Pfam" id="PF00072">
    <property type="entry name" value="Response_reg"/>
    <property type="match status" value="1"/>
</dbReference>
<dbReference type="PROSITE" id="PS00041">
    <property type="entry name" value="HTH_ARAC_FAMILY_1"/>
    <property type="match status" value="1"/>
</dbReference>
<dbReference type="Proteomes" id="UP000005387">
    <property type="component" value="Unassembled WGS sequence"/>
</dbReference>
<dbReference type="Gene3D" id="1.10.10.60">
    <property type="entry name" value="Homeodomain-like"/>
    <property type="match status" value="2"/>
</dbReference>
<evidence type="ECO:0000259" key="6">
    <source>
        <dbReference type="PROSITE" id="PS50110"/>
    </source>
</evidence>
<dbReference type="GO" id="GO:0000160">
    <property type="term" value="P:phosphorelay signal transduction system"/>
    <property type="evidence" value="ECO:0007669"/>
    <property type="project" value="InterPro"/>
</dbReference>
<dbReference type="SUPFAM" id="SSF46689">
    <property type="entry name" value="Homeodomain-like"/>
    <property type="match status" value="2"/>
</dbReference>
<dbReference type="OrthoDB" id="1974963at2"/>
<dbReference type="SMART" id="SM00448">
    <property type="entry name" value="REC"/>
    <property type="match status" value="1"/>
</dbReference>
<dbReference type="GO" id="GO:0043565">
    <property type="term" value="F:sequence-specific DNA binding"/>
    <property type="evidence" value="ECO:0007669"/>
    <property type="project" value="InterPro"/>
</dbReference>
<keyword evidence="3" id="KW-0804">Transcription</keyword>
<proteinExistence type="predicted"/>
<dbReference type="eggNOG" id="COG2207">
    <property type="taxonomic scope" value="Bacteria"/>
</dbReference>
<dbReference type="Gene3D" id="3.40.50.2300">
    <property type="match status" value="1"/>
</dbReference>
<evidence type="ECO:0000313" key="8">
    <source>
        <dbReference type="Proteomes" id="UP000005387"/>
    </source>
</evidence>
<dbReference type="InterPro" id="IPR001789">
    <property type="entry name" value="Sig_transdc_resp-reg_receiver"/>
</dbReference>
<reference evidence="7 8" key="1">
    <citation type="submission" date="2010-07" db="EMBL/GenBank/DDBJ databases">
        <title>The draft genome of Paenibacillus curdlanolyticus YK9.</title>
        <authorList>
            <consortium name="US DOE Joint Genome Institute (JGI-PGF)"/>
            <person name="Lucas S."/>
            <person name="Copeland A."/>
            <person name="Lapidus A."/>
            <person name="Cheng J.-F."/>
            <person name="Bruce D."/>
            <person name="Goodwin L."/>
            <person name="Pitluck S."/>
            <person name="Land M.L."/>
            <person name="Hauser L."/>
            <person name="Chang Y.-J."/>
            <person name="Jeffries C."/>
            <person name="Anderson I.J."/>
            <person name="Johnson E."/>
            <person name="Loganathan U."/>
            <person name="Mulhopadhyay B."/>
            <person name="Kyrpides N."/>
            <person name="Woyke T.J."/>
        </authorList>
    </citation>
    <scope>NUCLEOTIDE SEQUENCE [LARGE SCALE GENOMIC DNA]</scope>
    <source>
        <strain evidence="7 8">YK9</strain>
    </source>
</reference>
<dbReference type="InterPro" id="IPR020449">
    <property type="entry name" value="Tscrpt_reg_AraC-type_HTH"/>
</dbReference>
<dbReference type="PROSITE" id="PS01124">
    <property type="entry name" value="HTH_ARAC_FAMILY_2"/>
    <property type="match status" value="1"/>
</dbReference>
<evidence type="ECO:0000259" key="5">
    <source>
        <dbReference type="PROSITE" id="PS01124"/>
    </source>
</evidence>
<dbReference type="InterPro" id="IPR009057">
    <property type="entry name" value="Homeodomain-like_sf"/>
</dbReference>
<organism evidence="7 8">
    <name type="scientific">Paenibacillus curdlanolyticus YK9</name>
    <dbReference type="NCBI Taxonomy" id="717606"/>
    <lineage>
        <taxon>Bacteria</taxon>
        <taxon>Bacillati</taxon>
        <taxon>Bacillota</taxon>
        <taxon>Bacilli</taxon>
        <taxon>Bacillales</taxon>
        <taxon>Paenibacillaceae</taxon>
        <taxon>Paenibacillus</taxon>
    </lineage>
</organism>
<feature type="domain" description="Response regulatory" evidence="6">
    <location>
        <begin position="4"/>
        <end position="121"/>
    </location>
</feature>